<dbReference type="InterPro" id="IPR036388">
    <property type="entry name" value="WH-like_DNA-bd_sf"/>
</dbReference>
<evidence type="ECO:0000256" key="1">
    <source>
        <dbReference type="ARBA" id="ARBA00009437"/>
    </source>
</evidence>
<dbReference type="GO" id="GO:0003677">
    <property type="term" value="F:DNA binding"/>
    <property type="evidence" value="ECO:0007669"/>
    <property type="project" value="UniProtKB-KW"/>
</dbReference>
<keyword evidence="2" id="KW-0805">Transcription regulation</keyword>
<dbReference type="PROSITE" id="PS50931">
    <property type="entry name" value="HTH_LYSR"/>
    <property type="match status" value="1"/>
</dbReference>
<feature type="domain" description="HTH lysR-type" evidence="5">
    <location>
        <begin position="1"/>
        <end position="60"/>
    </location>
</feature>
<reference evidence="7" key="1">
    <citation type="submission" date="2017-05" db="EMBL/GenBank/DDBJ databases">
        <authorList>
            <person name="Rodrigo-Torres L."/>
            <person name="Arahal R. D."/>
            <person name="Lucena T."/>
        </authorList>
    </citation>
    <scope>NUCLEOTIDE SEQUENCE [LARGE SCALE GENOMIC DNA]</scope>
    <source>
        <strain evidence="7">CECT 8649</strain>
    </source>
</reference>
<accession>A0A238J7U8</accession>
<dbReference type="GO" id="GO:0003700">
    <property type="term" value="F:DNA-binding transcription factor activity"/>
    <property type="evidence" value="ECO:0007669"/>
    <property type="project" value="InterPro"/>
</dbReference>
<dbReference type="AlphaFoldDB" id="A0A238J7U8"/>
<comment type="similarity">
    <text evidence="1">Belongs to the LysR transcriptional regulatory family.</text>
</comment>
<keyword evidence="4" id="KW-0804">Transcription</keyword>
<keyword evidence="7" id="KW-1185">Reference proteome</keyword>
<dbReference type="Proteomes" id="UP000225972">
    <property type="component" value="Unassembled WGS sequence"/>
</dbReference>
<evidence type="ECO:0000256" key="4">
    <source>
        <dbReference type="ARBA" id="ARBA00023163"/>
    </source>
</evidence>
<dbReference type="InterPro" id="IPR050950">
    <property type="entry name" value="HTH-type_LysR_regulators"/>
</dbReference>
<name>A0A238J7U8_9RHOB</name>
<sequence>MKLDLVDLGLFVNIAESGNLTHGASKSFLSPPAASARIKALEQEVGRPLLVRENKGVRLTADGQTFLRQARLVLRQVDFMQDEMLGAGRIRLFANTTAVTEILPDVLAGFLAERPGVKVDLQERTTSEVIRGVTEGVADLGVVSGDVPMTGLEVTRFSEDRLVLVTPADHPALGARSLRLEDSLAYDHVGLHDGSTLNRFLRGQVPHGGYERSLRIQVRSYEAMCRMIEAGVGIGVMPVSAACRHAAVMNVRMTSLKDSWALRHRSILVRDRRALSGICKALMDHLIAKGDTVEQG</sequence>
<dbReference type="InterPro" id="IPR036390">
    <property type="entry name" value="WH_DNA-bd_sf"/>
</dbReference>
<keyword evidence="3" id="KW-0238">DNA-binding</keyword>
<evidence type="ECO:0000256" key="2">
    <source>
        <dbReference type="ARBA" id="ARBA00023015"/>
    </source>
</evidence>
<evidence type="ECO:0000256" key="3">
    <source>
        <dbReference type="ARBA" id="ARBA00023125"/>
    </source>
</evidence>
<evidence type="ECO:0000313" key="7">
    <source>
        <dbReference type="Proteomes" id="UP000225972"/>
    </source>
</evidence>
<dbReference type="Gene3D" id="1.10.10.10">
    <property type="entry name" value="Winged helix-like DNA-binding domain superfamily/Winged helix DNA-binding domain"/>
    <property type="match status" value="1"/>
</dbReference>
<evidence type="ECO:0000313" key="6">
    <source>
        <dbReference type="EMBL" id="SMX26423.1"/>
    </source>
</evidence>
<dbReference type="GO" id="GO:0005829">
    <property type="term" value="C:cytosol"/>
    <property type="evidence" value="ECO:0007669"/>
    <property type="project" value="TreeGrafter"/>
</dbReference>
<dbReference type="EMBL" id="FXXP01000001">
    <property type="protein sequence ID" value="SMX26423.1"/>
    <property type="molecule type" value="Genomic_DNA"/>
</dbReference>
<proteinExistence type="inferred from homology"/>
<dbReference type="Pfam" id="PF00126">
    <property type="entry name" value="HTH_1"/>
    <property type="match status" value="1"/>
</dbReference>
<dbReference type="FunFam" id="1.10.10.10:FF:000001">
    <property type="entry name" value="LysR family transcriptional regulator"/>
    <property type="match status" value="1"/>
</dbReference>
<dbReference type="RefSeq" id="WP_099242248.1">
    <property type="nucleotide sequence ID" value="NZ_FXXP01000001.1"/>
</dbReference>
<dbReference type="Pfam" id="PF03466">
    <property type="entry name" value="LysR_substrate"/>
    <property type="match status" value="1"/>
</dbReference>
<evidence type="ECO:0000259" key="5">
    <source>
        <dbReference type="PROSITE" id="PS50931"/>
    </source>
</evidence>
<dbReference type="SUPFAM" id="SSF46785">
    <property type="entry name" value="Winged helix' DNA-binding domain"/>
    <property type="match status" value="1"/>
</dbReference>
<dbReference type="PANTHER" id="PTHR30419:SF2">
    <property type="entry name" value="LYSR FAMILY TRANSCRIPTIONAL REGULATOR"/>
    <property type="match status" value="1"/>
</dbReference>
<protein>
    <submittedName>
        <fullName evidence="6">HTH-type transcriptional activator CmpR</fullName>
    </submittedName>
</protein>
<dbReference type="CDD" id="cd08421">
    <property type="entry name" value="PBP2_LTTR_like_1"/>
    <property type="match status" value="1"/>
</dbReference>
<dbReference type="PANTHER" id="PTHR30419">
    <property type="entry name" value="HTH-TYPE TRANSCRIPTIONAL REGULATOR YBHD"/>
    <property type="match status" value="1"/>
</dbReference>
<gene>
    <name evidence="6" type="primary">cmpR_1</name>
    <name evidence="6" type="ORF">TRP8649_00502</name>
</gene>
<dbReference type="Gene3D" id="3.40.190.290">
    <property type="match status" value="1"/>
</dbReference>
<dbReference type="InterPro" id="IPR005119">
    <property type="entry name" value="LysR_subst-bd"/>
</dbReference>
<dbReference type="SUPFAM" id="SSF53850">
    <property type="entry name" value="Periplasmic binding protein-like II"/>
    <property type="match status" value="1"/>
</dbReference>
<dbReference type="InterPro" id="IPR000847">
    <property type="entry name" value="LysR_HTH_N"/>
</dbReference>
<organism evidence="6 7">
    <name type="scientific">Pelagimonas phthalicica</name>
    <dbReference type="NCBI Taxonomy" id="1037362"/>
    <lineage>
        <taxon>Bacteria</taxon>
        <taxon>Pseudomonadati</taxon>
        <taxon>Pseudomonadota</taxon>
        <taxon>Alphaproteobacteria</taxon>
        <taxon>Rhodobacterales</taxon>
        <taxon>Roseobacteraceae</taxon>
        <taxon>Pelagimonas</taxon>
    </lineage>
</organism>
<dbReference type="OrthoDB" id="464481at2"/>